<evidence type="ECO:0000256" key="2">
    <source>
        <dbReference type="ARBA" id="ARBA00023125"/>
    </source>
</evidence>
<evidence type="ECO:0000256" key="4">
    <source>
        <dbReference type="PROSITE-ProRule" id="PRU00169"/>
    </source>
</evidence>
<organism evidence="7 8">
    <name type="scientific">Hirschia litorea</name>
    <dbReference type="NCBI Taxonomy" id="1199156"/>
    <lineage>
        <taxon>Bacteria</taxon>
        <taxon>Pseudomonadati</taxon>
        <taxon>Pseudomonadota</taxon>
        <taxon>Alphaproteobacteria</taxon>
        <taxon>Hyphomonadales</taxon>
        <taxon>Hyphomonadaceae</taxon>
        <taxon>Hirschia</taxon>
    </lineage>
</organism>
<dbReference type="InterPro" id="IPR000792">
    <property type="entry name" value="Tscrpt_reg_LuxR_C"/>
</dbReference>
<evidence type="ECO:0000256" key="3">
    <source>
        <dbReference type="ARBA" id="ARBA00023163"/>
    </source>
</evidence>
<accession>A0ABW2IPV9</accession>
<evidence type="ECO:0000256" key="1">
    <source>
        <dbReference type="ARBA" id="ARBA00023015"/>
    </source>
</evidence>
<dbReference type="InterPro" id="IPR001789">
    <property type="entry name" value="Sig_transdc_resp-reg_receiver"/>
</dbReference>
<feature type="domain" description="HTH luxR-type" evidence="5">
    <location>
        <begin position="137"/>
        <end position="202"/>
    </location>
</feature>
<dbReference type="Gene3D" id="1.10.10.10">
    <property type="entry name" value="Winged helix-like DNA-binding domain superfamily/Winged helix DNA-binding domain"/>
    <property type="match status" value="1"/>
</dbReference>
<evidence type="ECO:0000313" key="8">
    <source>
        <dbReference type="Proteomes" id="UP001596492"/>
    </source>
</evidence>
<dbReference type="Gene3D" id="3.40.50.2300">
    <property type="match status" value="1"/>
</dbReference>
<dbReference type="SUPFAM" id="SSF46894">
    <property type="entry name" value="C-terminal effector domain of the bipartite response regulators"/>
    <property type="match status" value="1"/>
</dbReference>
<dbReference type="PANTHER" id="PTHR44688">
    <property type="entry name" value="DNA-BINDING TRANSCRIPTIONAL ACTIVATOR DEVR_DOSR"/>
    <property type="match status" value="1"/>
</dbReference>
<gene>
    <name evidence="7" type="ORF">ACFQS8_15285</name>
</gene>
<keyword evidence="8" id="KW-1185">Reference proteome</keyword>
<name>A0ABW2IPV9_9PROT</name>
<dbReference type="Pfam" id="PF00072">
    <property type="entry name" value="Response_reg"/>
    <property type="match status" value="1"/>
</dbReference>
<keyword evidence="2" id="KW-0238">DNA-binding</keyword>
<dbReference type="PROSITE" id="PS50110">
    <property type="entry name" value="RESPONSE_REGULATORY"/>
    <property type="match status" value="1"/>
</dbReference>
<proteinExistence type="predicted"/>
<dbReference type="InterPro" id="IPR011006">
    <property type="entry name" value="CheY-like_superfamily"/>
</dbReference>
<protein>
    <submittedName>
        <fullName evidence="7">Response regulator transcription factor</fullName>
    </submittedName>
</protein>
<dbReference type="InterPro" id="IPR016032">
    <property type="entry name" value="Sig_transdc_resp-reg_C-effctor"/>
</dbReference>
<dbReference type="PROSITE" id="PS00622">
    <property type="entry name" value="HTH_LUXR_1"/>
    <property type="match status" value="1"/>
</dbReference>
<dbReference type="RefSeq" id="WP_382168987.1">
    <property type="nucleotide sequence ID" value="NZ_JBHTBR010000009.1"/>
</dbReference>
<keyword evidence="3" id="KW-0804">Transcription</keyword>
<dbReference type="PRINTS" id="PR00038">
    <property type="entry name" value="HTHLUXR"/>
</dbReference>
<keyword evidence="4" id="KW-0597">Phosphoprotein</keyword>
<evidence type="ECO:0000259" key="6">
    <source>
        <dbReference type="PROSITE" id="PS50110"/>
    </source>
</evidence>
<feature type="domain" description="Response regulatory" evidence="6">
    <location>
        <begin position="7"/>
        <end position="121"/>
    </location>
</feature>
<feature type="modified residue" description="4-aspartylphosphate" evidence="4">
    <location>
        <position position="56"/>
    </location>
</feature>
<evidence type="ECO:0000259" key="5">
    <source>
        <dbReference type="PROSITE" id="PS50043"/>
    </source>
</evidence>
<dbReference type="InterPro" id="IPR036388">
    <property type="entry name" value="WH-like_DNA-bd_sf"/>
</dbReference>
<reference evidence="8" key="1">
    <citation type="journal article" date="2019" name="Int. J. Syst. Evol. Microbiol.">
        <title>The Global Catalogue of Microorganisms (GCM) 10K type strain sequencing project: providing services to taxonomists for standard genome sequencing and annotation.</title>
        <authorList>
            <consortium name="The Broad Institute Genomics Platform"/>
            <consortium name="The Broad Institute Genome Sequencing Center for Infectious Disease"/>
            <person name="Wu L."/>
            <person name="Ma J."/>
        </authorList>
    </citation>
    <scope>NUCLEOTIDE SEQUENCE [LARGE SCALE GENOMIC DNA]</scope>
    <source>
        <strain evidence="8">CCUG 51308</strain>
    </source>
</reference>
<dbReference type="Pfam" id="PF00196">
    <property type="entry name" value="GerE"/>
    <property type="match status" value="1"/>
</dbReference>
<dbReference type="PANTHER" id="PTHR44688:SF16">
    <property type="entry name" value="DNA-BINDING TRANSCRIPTIONAL ACTIVATOR DEVR_DOSR"/>
    <property type="match status" value="1"/>
</dbReference>
<keyword evidence="1" id="KW-0805">Transcription regulation</keyword>
<dbReference type="EMBL" id="JBHTBR010000009">
    <property type="protein sequence ID" value="MFC7292983.1"/>
    <property type="molecule type" value="Genomic_DNA"/>
</dbReference>
<dbReference type="SMART" id="SM00421">
    <property type="entry name" value="HTH_LUXR"/>
    <property type="match status" value="1"/>
</dbReference>
<dbReference type="Proteomes" id="UP001596492">
    <property type="component" value="Unassembled WGS sequence"/>
</dbReference>
<dbReference type="SMART" id="SM00448">
    <property type="entry name" value="REC"/>
    <property type="match status" value="1"/>
</dbReference>
<comment type="caution">
    <text evidence="7">The sequence shown here is derived from an EMBL/GenBank/DDBJ whole genome shotgun (WGS) entry which is preliminary data.</text>
</comment>
<dbReference type="SUPFAM" id="SSF52172">
    <property type="entry name" value="CheY-like"/>
    <property type="match status" value="1"/>
</dbReference>
<evidence type="ECO:0000313" key="7">
    <source>
        <dbReference type="EMBL" id="MFC7292983.1"/>
    </source>
</evidence>
<sequence length="208" mass="23769">MTISVKQIYVIDDDTSSLEAIEWVVTNAGYAVNGFLNLETFLKHVNFTAPCALIVDVHLKDALGLSLLETLRTRPYLPPMIFITGFGDIPMAVNALKDGAFDFIEKPIDNAHLLNRLAAAYLESEARFQLHEHRQILEVKIERLTNREREVFFLLSDGMGNKHIARELELSVKTIEFHRKNVMEKLEATQLNEIVQLRRQLRETGINP</sequence>
<dbReference type="PROSITE" id="PS50043">
    <property type="entry name" value="HTH_LUXR_2"/>
    <property type="match status" value="1"/>
</dbReference>
<dbReference type="CDD" id="cd06170">
    <property type="entry name" value="LuxR_C_like"/>
    <property type="match status" value="1"/>
</dbReference>